<reference evidence="8" key="1">
    <citation type="submission" date="2020-07" db="EMBL/GenBank/DDBJ databases">
        <authorList>
            <person name="Partida-Martinez L."/>
            <person name="Huntemann M."/>
            <person name="Clum A."/>
            <person name="Wang J."/>
            <person name="Palaniappan K."/>
            <person name="Ritter S."/>
            <person name="Chen I.-M."/>
            <person name="Stamatis D."/>
            <person name="Reddy T."/>
            <person name="O'Malley R."/>
            <person name="Daum C."/>
            <person name="Shapiro N."/>
            <person name="Ivanova N."/>
            <person name="Kyrpides N."/>
            <person name="Woyke T."/>
        </authorList>
    </citation>
    <scope>NUCLEOTIDE SEQUENCE [LARGE SCALE GENOMIC DNA]</scope>
    <source>
        <strain evidence="8">AT2.8</strain>
    </source>
</reference>
<evidence type="ECO:0000256" key="5">
    <source>
        <dbReference type="ARBA" id="ARBA00022970"/>
    </source>
</evidence>
<dbReference type="AlphaFoldDB" id="A0A852TE48"/>
<dbReference type="PANTHER" id="PTHR43820:SF4">
    <property type="entry name" value="HIGH-AFFINITY BRANCHED-CHAIN AMINO ACID TRANSPORT ATP-BINDING PROTEIN LIVF"/>
    <property type="match status" value="1"/>
</dbReference>
<dbReference type="SUPFAM" id="SSF52540">
    <property type="entry name" value="P-loop containing nucleoside triphosphate hydrolases"/>
    <property type="match status" value="1"/>
</dbReference>
<dbReference type="Proteomes" id="UP000548423">
    <property type="component" value="Unassembled WGS sequence"/>
</dbReference>
<dbReference type="PANTHER" id="PTHR43820">
    <property type="entry name" value="HIGH-AFFINITY BRANCHED-CHAIN AMINO ACID TRANSPORT ATP-BINDING PROTEIN LIVF"/>
    <property type="match status" value="1"/>
</dbReference>
<sequence length="234" mass="25987">MSFLEVKDVVSGYGKIPILHGLSLHVNQGEMVGIIGSNGAGKTTLMHTISGLLPVMSGSISFQGKRIDNVSPSDISKMGLGYVPQRKNVFAELTVFENLEMGAYTLKKPKKKIDEMFEMFPRLQERINQKAGTLSGGERQMLALASALIVNPKFLLLDEPITGLAPQIIQGLIDMIVEIRDKGTTVIWVVEENPKEVLKHADRVYLMDSGIIKMERTGKQFLEEENFEELFLGH</sequence>
<organism evidence="7 8">
    <name type="scientific">Neobacillus niacini</name>
    <dbReference type="NCBI Taxonomy" id="86668"/>
    <lineage>
        <taxon>Bacteria</taxon>
        <taxon>Bacillati</taxon>
        <taxon>Bacillota</taxon>
        <taxon>Bacilli</taxon>
        <taxon>Bacillales</taxon>
        <taxon>Bacillaceae</taxon>
        <taxon>Neobacillus</taxon>
    </lineage>
</organism>
<dbReference type="InterPro" id="IPR052156">
    <property type="entry name" value="BCAA_Transport_ATP-bd_LivF"/>
</dbReference>
<dbReference type="GO" id="GO:0015807">
    <property type="term" value="P:L-amino acid transport"/>
    <property type="evidence" value="ECO:0007669"/>
    <property type="project" value="TreeGrafter"/>
</dbReference>
<keyword evidence="4" id="KW-0067">ATP-binding</keyword>
<evidence type="ECO:0000256" key="1">
    <source>
        <dbReference type="ARBA" id="ARBA00005417"/>
    </source>
</evidence>
<dbReference type="InterPro" id="IPR003439">
    <property type="entry name" value="ABC_transporter-like_ATP-bd"/>
</dbReference>
<accession>A0A852TE48</accession>
<dbReference type="PROSITE" id="PS00211">
    <property type="entry name" value="ABC_TRANSPORTER_1"/>
    <property type="match status" value="1"/>
</dbReference>
<evidence type="ECO:0000313" key="8">
    <source>
        <dbReference type="Proteomes" id="UP000548423"/>
    </source>
</evidence>
<dbReference type="InterPro" id="IPR003593">
    <property type="entry name" value="AAA+_ATPase"/>
</dbReference>
<feature type="domain" description="ABC transporter" evidence="6">
    <location>
        <begin position="4"/>
        <end position="234"/>
    </location>
</feature>
<evidence type="ECO:0000259" key="6">
    <source>
        <dbReference type="PROSITE" id="PS50893"/>
    </source>
</evidence>
<evidence type="ECO:0000256" key="4">
    <source>
        <dbReference type="ARBA" id="ARBA00022840"/>
    </source>
</evidence>
<dbReference type="GO" id="GO:0015658">
    <property type="term" value="F:branched-chain amino acid transmembrane transporter activity"/>
    <property type="evidence" value="ECO:0007669"/>
    <property type="project" value="TreeGrafter"/>
</dbReference>
<dbReference type="GO" id="GO:0016887">
    <property type="term" value="F:ATP hydrolysis activity"/>
    <property type="evidence" value="ECO:0007669"/>
    <property type="project" value="InterPro"/>
</dbReference>
<keyword evidence="5" id="KW-0029">Amino-acid transport</keyword>
<dbReference type="InterPro" id="IPR017871">
    <property type="entry name" value="ABC_transporter-like_CS"/>
</dbReference>
<dbReference type="InterPro" id="IPR027417">
    <property type="entry name" value="P-loop_NTPase"/>
</dbReference>
<dbReference type="EMBL" id="JACCBX010000008">
    <property type="protein sequence ID" value="NYE07053.1"/>
    <property type="molecule type" value="Genomic_DNA"/>
</dbReference>
<dbReference type="PROSITE" id="PS50893">
    <property type="entry name" value="ABC_TRANSPORTER_2"/>
    <property type="match status" value="1"/>
</dbReference>
<evidence type="ECO:0000313" key="7">
    <source>
        <dbReference type="EMBL" id="NYE07053.1"/>
    </source>
</evidence>
<gene>
    <name evidence="7" type="ORF">F4694_003838</name>
</gene>
<comment type="similarity">
    <text evidence="1">Belongs to the ABC transporter superfamily.</text>
</comment>
<proteinExistence type="inferred from homology"/>
<dbReference type="Gene3D" id="3.40.50.300">
    <property type="entry name" value="P-loop containing nucleotide triphosphate hydrolases"/>
    <property type="match status" value="1"/>
</dbReference>
<dbReference type="CDD" id="cd03224">
    <property type="entry name" value="ABC_TM1139_LivF_branched"/>
    <property type="match status" value="1"/>
</dbReference>
<keyword evidence="2" id="KW-0813">Transport</keyword>
<name>A0A852TE48_9BACI</name>
<dbReference type="GO" id="GO:0005524">
    <property type="term" value="F:ATP binding"/>
    <property type="evidence" value="ECO:0007669"/>
    <property type="project" value="UniProtKB-KW"/>
</dbReference>
<keyword evidence="3" id="KW-0547">Nucleotide-binding</keyword>
<dbReference type="Pfam" id="PF00005">
    <property type="entry name" value="ABC_tran"/>
    <property type="match status" value="1"/>
</dbReference>
<protein>
    <submittedName>
        <fullName evidence="7">ABC-type branched-subunit amino acid transport system ATPase component</fullName>
    </submittedName>
</protein>
<comment type="caution">
    <text evidence="7">The sequence shown here is derived from an EMBL/GenBank/DDBJ whole genome shotgun (WGS) entry which is preliminary data.</text>
</comment>
<reference evidence="8" key="2">
    <citation type="submission" date="2020-08" db="EMBL/GenBank/DDBJ databases">
        <title>The Agave Microbiome: Exploring the role of microbial communities in plant adaptations to desert environments.</title>
        <authorList>
            <person name="Partida-Martinez L.P."/>
        </authorList>
    </citation>
    <scope>NUCLEOTIDE SEQUENCE [LARGE SCALE GENOMIC DNA]</scope>
    <source>
        <strain evidence="8">AT2.8</strain>
    </source>
</reference>
<evidence type="ECO:0000256" key="3">
    <source>
        <dbReference type="ARBA" id="ARBA00022741"/>
    </source>
</evidence>
<evidence type="ECO:0000256" key="2">
    <source>
        <dbReference type="ARBA" id="ARBA00022448"/>
    </source>
</evidence>
<dbReference type="SMART" id="SM00382">
    <property type="entry name" value="AAA"/>
    <property type="match status" value="1"/>
</dbReference>